<accession>A0A1T1DIE1</accession>
<organism evidence="1 2">
    <name type="scientific">Leptospira kirschneri serovar Pomona</name>
    <dbReference type="NCBI Taxonomy" id="561005"/>
    <lineage>
        <taxon>Bacteria</taxon>
        <taxon>Pseudomonadati</taxon>
        <taxon>Spirochaetota</taxon>
        <taxon>Spirochaetia</taxon>
        <taxon>Leptospirales</taxon>
        <taxon>Leptospiraceae</taxon>
        <taxon>Leptospira</taxon>
    </lineage>
</organism>
<gene>
    <name evidence="1" type="ORF">B1J93_17120</name>
</gene>
<dbReference type="AlphaFoldDB" id="A0A1T1DIE1"/>
<reference evidence="1 2" key="1">
    <citation type="submission" date="2017-02" db="EMBL/GenBank/DDBJ databases">
        <title>Comparative genomic analysis of Brazilian Leptospira kirschneri strains of different serogroups.</title>
        <authorList>
            <person name="Moreno L.Z."/>
            <person name="Miraglia F."/>
            <person name="Kremer F.S."/>
            <person name="Eslabao M.R."/>
            <person name="Lilenbaum W."/>
            <person name="Dellagostin O.A."/>
            <person name="Moreno A.M."/>
        </authorList>
    </citation>
    <scope>NUCLEOTIDE SEQUENCE [LARGE SCALE GENOMIC DNA]</scope>
    <source>
        <strain evidence="1 2">M110/06</strain>
    </source>
</reference>
<evidence type="ECO:0000313" key="2">
    <source>
        <dbReference type="Proteomes" id="UP000191008"/>
    </source>
</evidence>
<name>A0A1T1DIE1_9LEPT</name>
<evidence type="ECO:0000313" key="1">
    <source>
        <dbReference type="EMBL" id="OOV40470.1"/>
    </source>
</evidence>
<dbReference type="EMBL" id="MVIT01000076">
    <property type="protein sequence ID" value="OOV40470.1"/>
    <property type="molecule type" value="Genomic_DNA"/>
</dbReference>
<sequence>MWAFSDDKILHAAEWVKFALKIKRRSTRDMSICHEHGKNIGMQKRQKMIYDLRVFKRIEARNIWLK</sequence>
<proteinExistence type="predicted"/>
<protein>
    <submittedName>
        <fullName evidence="1">Uncharacterized protein</fullName>
    </submittedName>
</protein>
<comment type="caution">
    <text evidence="1">The sequence shown here is derived from an EMBL/GenBank/DDBJ whole genome shotgun (WGS) entry which is preliminary data.</text>
</comment>
<dbReference type="Proteomes" id="UP000191008">
    <property type="component" value="Unassembled WGS sequence"/>
</dbReference>